<dbReference type="AlphaFoldDB" id="A0A839GBN4"/>
<proteinExistence type="predicted"/>
<dbReference type="EMBL" id="JACJIQ010000001">
    <property type="protein sequence ID" value="MBA9075720.1"/>
    <property type="molecule type" value="Genomic_DNA"/>
</dbReference>
<comment type="caution">
    <text evidence="1">The sequence shown here is derived from an EMBL/GenBank/DDBJ whole genome shotgun (WGS) entry which is preliminary data.</text>
</comment>
<evidence type="ECO:0000313" key="1">
    <source>
        <dbReference type="EMBL" id="MBA9075720.1"/>
    </source>
</evidence>
<keyword evidence="2" id="KW-1185">Reference proteome</keyword>
<protein>
    <submittedName>
        <fullName evidence="1">Uncharacterized protein</fullName>
    </submittedName>
</protein>
<sequence length="357" mass="42585">MFPCILSEFMPHTPDPNKISKKKQFYPVNERLRRYLREYDRAAPLPISYQDLLHFSDAYPLFDRHGRDTLWQTVVYDQSQMPLIYNGLLRIYVQLKSGGGESVLEQLSVQRVDYCTFGNSNPFRIRIVNLLNDNYDYFYFKKADASRIYGLELEHVLSPNRINYLVQDGSLIEEHIAGIPGDEFIKSYLDRPNLNKVRIAKEFVKFNERCFALLLGDMRSYNYVVVVTPDFEDEQYRVRPIDFDQESYEGRKSMYLPQYFKDNNPIVALCTRWLHTETMKQYQNEERTLLFRRIRSARYRLKDLIDCLRKDVISTPEKVQQLRHELAAHHQNQDFYQCQSMGDIVRLQLKLMVRHLK</sequence>
<accession>A0A839GBN4</accession>
<organism evidence="1 2">
    <name type="scientific">Rufibacter quisquiliarum</name>
    <dbReference type="NCBI Taxonomy" id="1549639"/>
    <lineage>
        <taxon>Bacteria</taxon>
        <taxon>Pseudomonadati</taxon>
        <taxon>Bacteroidota</taxon>
        <taxon>Cytophagia</taxon>
        <taxon>Cytophagales</taxon>
        <taxon>Hymenobacteraceae</taxon>
        <taxon>Rufibacter</taxon>
    </lineage>
</organism>
<evidence type="ECO:0000313" key="2">
    <source>
        <dbReference type="Proteomes" id="UP000563094"/>
    </source>
</evidence>
<name>A0A839GBN4_9BACT</name>
<dbReference type="Proteomes" id="UP000563094">
    <property type="component" value="Unassembled WGS sequence"/>
</dbReference>
<gene>
    <name evidence="1" type="ORF">FHS90_000417</name>
</gene>
<dbReference type="RefSeq" id="WP_246386561.1">
    <property type="nucleotide sequence ID" value="NZ_JACJIQ010000001.1"/>
</dbReference>
<reference evidence="1 2" key="1">
    <citation type="submission" date="2020-08" db="EMBL/GenBank/DDBJ databases">
        <title>Genomic Encyclopedia of Type Strains, Phase IV (KMG-IV): sequencing the most valuable type-strain genomes for metagenomic binning, comparative biology and taxonomic classification.</title>
        <authorList>
            <person name="Goeker M."/>
        </authorList>
    </citation>
    <scope>NUCLEOTIDE SEQUENCE [LARGE SCALE GENOMIC DNA]</scope>
    <source>
        <strain evidence="1 2">DSM 29854</strain>
    </source>
</reference>